<proteinExistence type="predicted"/>
<sequence length="301" mass="33135">MRAGGPLAKGRIASEIESREDRNVVGGLFPAPRRAQDPAAMRRVRDVGRRPDVIEPAPLVGRVPVLGAIAPPRIKQPLGNVLPGHVDPAPGVARLRQMFDLNGRVRDDLQKRLVAPNVILARGDVQIAHQNRLLGSVREEIVAHMGQEIELLAEFLVLRAVRNVAARRHVEIVDRHAILEPRRHVPRLAKPGIITRPRLDERQLRQDRDAVVTLLAPRHHPVVAQRAETLERDLLDRALAFLQAEHVGRLLAQQLLDQPLAQADRIDVPGGKGEGHGRSPLRPRSFACADRKGKAPGPGDG</sequence>
<evidence type="ECO:0000256" key="1">
    <source>
        <dbReference type="SAM" id="MobiDB-lite"/>
    </source>
</evidence>
<accession>A0A644T1H1</accession>
<feature type="region of interest" description="Disordered" evidence="1">
    <location>
        <begin position="266"/>
        <end position="301"/>
    </location>
</feature>
<comment type="caution">
    <text evidence="2">The sequence shown here is derived from an EMBL/GenBank/DDBJ whole genome shotgun (WGS) entry which is preliminary data.</text>
</comment>
<dbReference type="EMBL" id="VSSQ01000013">
    <property type="protein sequence ID" value="MPL60763.1"/>
    <property type="molecule type" value="Genomic_DNA"/>
</dbReference>
<reference evidence="2" key="1">
    <citation type="submission" date="2019-08" db="EMBL/GenBank/DDBJ databases">
        <authorList>
            <person name="Kucharzyk K."/>
            <person name="Murdoch R.W."/>
            <person name="Higgins S."/>
            <person name="Loffler F."/>
        </authorList>
    </citation>
    <scope>NUCLEOTIDE SEQUENCE</scope>
</reference>
<organism evidence="2">
    <name type="scientific">bioreactor metagenome</name>
    <dbReference type="NCBI Taxonomy" id="1076179"/>
    <lineage>
        <taxon>unclassified sequences</taxon>
        <taxon>metagenomes</taxon>
        <taxon>ecological metagenomes</taxon>
    </lineage>
</organism>
<dbReference type="AlphaFoldDB" id="A0A644T1H1"/>
<protein>
    <submittedName>
        <fullName evidence="2">Uncharacterized protein</fullName>
    </submittedName>
</protein>
<gene>
    <name evidence="2" type="ORF">SDC9_06325</name>
</gene>
<name>A0A644T1H1_9ZZZZ</name>
<evidence type="ECO:0000313" key="2">
    <source>
        <dbReference type="EMBL" id="MPL60763.1"/>
    </source>
</evidence>